<reference evidence="4 5" key="1">
    <citation type="submission" date="2019-07" db="EMBL/GenBank/DDBJ databases">
        <authorList>
            <person name="Zhou L.-Y."/>
        </authorList>
    </citation>
    <scope>NUCLEOTIDE SEQUENCE [LARGE SCALE GENOMIC DNA]</scope>
    <source>
        <strain evidence="4 5">YIM 101269</strain>
    </source>
</reference>
<dbReference type="GO" id="GO:0000976">
    <property type="term" value="F:transcription cis-regulatory region binding"/>
    <property type="evidence" value="ECO:0007669"/>
    <property type="project" value="TreeGrafter"/>
</dbReference>
<feature type="DNA-binding region" description="H-T-H motif" evidence="2">
    <location>
        <begin position="30"/>
        <end position="49"/>
    </location>
</feature>
<dbReference type="GO" id="GO:0003700">
    <property type="term" value="F:DNA-binding transcription factor activity"/>
    <property type="evidence" value="ECO:0007669"/>
    <property type="project" value="TreeGrafter"/>
</dbReference>
<accession>A0A553K2A1</accession>
<dbReference type="SUPFAM" id="SSF46689">
    <property type="entry name" value="Homeodomain-like"/>
    <property type="match status" value="1"/>
</dbReference>
<dbReference type="Pfam" id="PF17920">
    <property type="entry name" value="TetR_C_16"/>
    <property type="match status" value="1"/>
</dbReference>
<evidence type="ECO:0000313" key="5">
    <source>
        <dbReference type="Proteomes" id="UP000317638"/>
    </source>
</evidence>
<dbReference type="InterPro" id="IPR041678">
    <property type="entry name" value="TetR_C_16"/>
</dbReference>
<dbReference type="RefSeq" id="WP_143937700.1">
    <property type="nucleotide sequence ID" value="NZ_VKKG01000002.1"/>
</dbReference>
<dbReference type="InterPro" id="IPR050109">
    <property type="entry name" value="HTH-type_TetR-like_transc_reg"/>
</dbReference>
<evidence type="ECO:0000256" key="1">
    <source>
        <dbReference type="ARBA" id="ARBA00023125"/>
    </source>
</evidence>
<dbReference type="Proteomes" id="UP000317638">
    <property type="component" value="Unassembled WGS sequence"/>
</dbReference>
<dbReference type="InterPro" id="IPR001647">
    <property type="entry name" value="HTH_TetR"/>
</dbReference>
<sequence>MSPAKSERTRARILDAAASLFAAKSFDGVSMRAIAREAGVDPALIHHYFGSKDDLFDEVLSRGASPDSLIERVTSFPRHEWGEELVRAALGLMESPAGPALRAVMRSGIASHPDLLRRFVGDRILRLLVGHLDGPPEQRAKRAVLVGSQFVGIFVAKYLVRMEPMASMPREEVVQLVGPTIQRYLTGELPSAAVDDGGAQ</sequence>
<dbReference type="Pfam" id="PF00440">
    <property type="entry name" value="TetR_N"/>
    <property type="match status" value="1"/>
</dbReference>
<dbReference type="EMBL" id="VKKG01000002">
    <property type="protein sequence ID" value="TRY18808.1"/>
    <property type="molecule type" value="Genomic_DNA"/>
</dbReference>
<dbReference type="PANTHER" id="PTHR30055:SF235">
    <property type="entry name" value="TRANSCRIPTIONAL REGULATORY PROTEIN"/>
    <property type="match status" value="1"/>
</dbReference>
<name>A0A553K2A1_9ACTN</name>
<dbReference type="OrthoDB" id="3210235at2"/>
<dbReference type="PANTHER" id="PTHR30055">
    <property type="entry name" value="HTH-TYPE TRANSCRIPTIONAL REGULATOR RUTR"/>
    <property type="match status" value="1"/>
</dbReference>
<evidence type="ECO:0000256" key="2">
    <source>
        <dbReference type="PROSITE-ProRule" id="PRU00335"/>
    </source>
</evidence>
<organism evidence="4 5">
    <name type="scientific">Tessaracoccus rhinocerotis</name>
    <dbReference type="NCBI Taxonomy" id="1689449"/>
    <lineage>
        <taxon>Bacteria</taxon>
        <taxon>Bacillati</taxon>
        <taxon>Actinomycetota</taxon>
        <taxon>Actinomycetes</taxon>
        <taxon>Propionibacteriales</taxon>
        <taxon>Propionibacteriaceae</taxon>
        <taxon>Tessaracoccus</taxon>
    </lineage>
</organism>
<dbReference type="PROSITE" id="PS50977">
    <property type="entry name" value="HTH_TETR_2"/>
    <property type="match status" value="1"/>
</dbReference>
<keyword evidence="1 2" id="KW-0238">DNA-binding</keyword>
<feature type="domain" description="HTH tetR-type" evidence="3">
    <location>
        <begin position="7"/>
        <end position="67"/>
    </location>
</feature>
<gene>
    <name evidence="4" type="ORF">FOJ82_06765</name>
</gene>
<dbReference type="AlphaFoldDB" id="A0A553K2A1"/>
<proteinExistence type="predicted"/>
<dbReference type="Gene3D" id="1.10.10.60">
    <property type="entry name" value="Homeodomain-like"/>
    <property type="match status" value="1"/>
</dbReference>
<dbReference type="InterPro" id="IPR009057">
    <property type="entry name" value="Homeodomain-like_sf"/>
</dbReference>
<keyword evidence="5" id="KW-1185">Reference proteome</keyword>
<comment type="caution">
    <text evidence="4">The sequence shown here is derived from an EMBL/GenBank/DDBJ whole genome shotgun (WGS) entry which is preliminary data.</text>
</comment>
<dbReference type="SUPFAM" id="SSF48498">
    <property type="entry name" value="Tetracyclin repressor-like, C-terminal domain"/>
    <property type="match status" value="1"/>
</dbReference>
<dbReference type="PRINTS" id="PR00455">
    <property type="entry name" value="HTHTETR"/>
</dbReference>
<dbReference type="Gene3D" id="1.10.357.10">
    <property type="entry name" value="Tetracycline Repressor, domain 2"/>
    <property type="match status" value="1"/>
</dbReference>
<evidence type="ECO:0000259" key="3">
    <source>
        <dbReference type="PROSITE" id="PS50977"/>
    </source>
</evidence>
<protein>
    <submittedName>
        <fullName evidence="4">TetR/AcrR family transcriptional regulator</fullName>
    </submittedName>
</protein>
<dbReference type="InterPro" id="IPR036271">
    <property type="entry name" value="Tet_transcr_reg_TetR-rel_C_sf"/>
</dbReference>
<evidence type="ECO:0000313" key="4">
    <source>
        <dbReference type="EMBL" id="TRY18808.1"/>
    </source>
</evidence>